<keyword evidence="2" id="KW-1185">Reference proteome</keyword>
<protein>
    <recommendedName>
        <fullName evidence="3">DUF1904 domain-containing protein</fullName>
    </recommendedName>
</protein>
<dbReference type="RefSeq" id="WP_079590258.1">
    <property type="nucleotide sequence ID" value="NZ_FUYN01000006.1"/>
</dbReference>
<evidence type="ECO:0000313" key="1">
    <source>
        <dbReference type="EMBL" id="SKB64680.1"/>
    </source>
</evidence>
<evidence type="ECO:0008006" key="3">
    <source>
        <dbReference type="Google" id="ProtNLM"/>
    </source>
</evidence>
<dbReference type="SUPFAM" id="SSF55331">
    <property type="entry name" value="Tautomerase/MIF"/>
    <property type="match status" value="1"/>
</dbReference>
<dbReference type="EMBL" id="FUYN01000006">
    <property type="protein sequence ID" value="SKB64680.1"/>
    <property type="molecule type" value="Genomic_DNA"/>
</dbReference>
<proteinExistence type="predicted"/>
<dbReference type="InterPro" id="IPR014347">
    <property type="entry name" value="Tautomerase/MIF_sf"/>
</dbReference>
<sequence length="108" mass="12392">MPALIIKSIDENKACAFSKILIDDLEKLLECPRDYFSIELSQSKFILDGEIVDGHPTVEVYWFDRGQAVQDTAAKLITQHVNSAGYSSVDVIFYHLDKEKYYENGEHY</sequence>
<accession>A0A1T5CZN8</accession>
<gene>
    <name evidence="1" type="ORF">SAMN02745120_2481</name>
</gene>
<dbReference type="OrthoDB" id="5587545at2"/>
<organism evidence="1 2">
    <name type="scientific">Acetoanaerobium noterae</name>
    <dbReference type="NCBI Taxonomy" id="745369"/>
    <lineage>
        <taxon>Bacteria</taxon>
        <taxon>Bacillati</taxon>
        <taxon>Bacillota</taxon>
        <taxon>Clostridia</taxon>
        <taxon>Peptostreptococcales</taxon>
        <taxon>Filifactoraceae</taxon>
        <taxon>Acetoanaerobium</taxon>
    </lineage>
</organism>
<dbReference type="Pfam" id="PF08921">
    <property type="entry name" value="DUF1904"/>
    <property type="match status" value="1"/>
</dbReference>
<dbReference type="Proteomes" id="UP000243406">
    <property type="component" value="Unassembled WGS sequence"/>
</dbReference>
<reference evidence="2" key="1">
    <citation type="submission" date="2017-02" db="EMBL/GenBank/DDBJ databases">
        <authorList>
            <person name="Varghese N."/>
            <person name="Submissions S."/>
        </authorList>
    </citation>
    <scope>NUCLEOTIDE SEQUENCE [LARGE SCALE GENOMIC DNA]</scope>
    <source>
        <strain evidence="2">ATCC 35199</strain>
    </source>
</reference>
<evidence type="ECO:0000313" key="2">
    <source>
        <dbReference type="Proteomes" id="UP000243406"/>
    </source>
</evidence>
<dbReference type="Gene3D" id="3.30.429.10">
    <property type="entry name" value="Macrophage Migration Inhibitory Factor"/>
    <property type="match status" value="1"/>
</dbReference>
<dbReference type="InterPro" id="IPR015017">
    <property type="entry name" value="DUF1904"/>
</dbReference>
<name>A0A1T5CZN8_9FIRM</name>
<dbReference type="AlphaFoldDB" id="A0A1T5CZN8"/>